<feature type="compositionally biased region" description="Low complexity" evidence="2">
    <location>
        <begin position="216"/>
        <end position="230"/>
    </location>
</feature>
<dbReference type="EMBL" id="JAGXEW010000029">
    <property type="protein sequence ID" value="KAK1155755.1"/>
    <property type="molecule type" value="Genomic_DNA"/>
</dbReference>
<reference evidence="3" key="1">
    <citation type="submission" date="2022-02" db="EMBL/GenBank/DDBJ databases">
        <title>Atlantic sturgeon de novo genome assembly.</title>
        <authorList>
            <person name="Stock M."/>
            <person name="Klopp C."/>
            <person name="Guiguen Y."/>
            <person name="Cabau C."/>
            <person name="Parinello H."/>
            <person name="Santidrian Yebra-Pimentel E."/>
            <person name="Kuhl H."/>
            <person name="Dirks R.P."/>
            <person name="Guessner J."/>
            <person name="Wuertz S."/>
            <person name="Du K."/>
            <person name="Schartl M."/>
        </authorList>
    </citation>
    <scope>NUCLEOTIDE SEQUENCE</scope>
    <source>
        <strain evidence="3">STURGEONOMICS-FGT-2020</strain>
        <tissue evidence="3">Whole blood</tissue>
    </source>
</reference>
<dbReference type="Gene3D" id="1.10.287.3160">
    <property type="match status" value="1"/>
</dbReference>
<sequence length="623" mass="69193">MENSSPRGFILCACGKHRYASTDSHGSCMHCLGLEHAKTSVSERGKCPHCAKFQRRACHKRLSKVRKFLNQMTSDKKTIPPDPKPLKPAVSTPAKVTLPTVMKKSLQTDAPSQPSMVLFSSLSTATSTLTPQSSTIPMVFTIRSPASTSSMQHVAPAHEPKRENNTGTERHSSNSGSKSHSHRGSHKRRHSSERRSRHFRQSQHARRSHGLSHARSNSPSSSYTSYSSSSDCFSPKKENSSRLLARFTDMLKKQREQLLDVMHLQLQALQQSMQAQRDSMEQRVEALEKKQKKFLSARSVMQTQSLGSTQDTDFAHDDTFRPEAEPMCKDWSGSTASMDSDTITVKIEEDPISIVSGYDIEEEGDDEDNGDSEDASLLPDVTPSMQELLLADDLQSLICRAAEYLGIDFPAVPGRLTAPDPTMVPEFENLVQSTWSNPASSRPFKEVHSKMYSLHECQAPAYDRMPQVSGLMSAIFQAVKPTDSKEAPAPTKQWRFTEALAERVYQTAGMLARTANYLRYLSDYQTRLLDEITGEAPAPRLQAVLNELKLIAQFSLQLSSHQAELSGRAMACSVAIRRQVWMANAKYTDALKATVADLPFVVGHTFGPHVDAAFNDLVCKQTL</sequence>
<comment type="caution">
    <text evidence="3">The sequence shown here is derived from an EMBL/GenBank/DDBJ whole genome shotgun (WGS) entry which is preliminary data.</text>
</comment>
<feature type="compositionally biased region" description="Basic and acidic residues" evidence="2">
    <location>
        <begin position="156"/>
        <end position="172"/>
    </location>
</feature>
<protein>
    <submittedName>
        <fullName evidence="3">Uncharacterized protein</fullName>
    </submittedName>
</protein>
<accession>A0AAD8CR76</accession>
<evidence type="ECO:0000256" key="1">
    <source>
        <dbReference type="SAM" id="Coils"/>
    </source>
</evidence>
<evidence type="ECO:0000313" key="4">
    <source>
        <dbReference type="Proteomes" id="UP001230051"/>
    </source>
</evidence>
<organism evidence="3 4">
    <name type="scientific">Acipenser oxyrinchus oxyrinchus</name>
    <dbReference type="NCBI Taxonomy" id="40147"/>
    <lineage>
        <taxon>Eukaryota</taxon>
        <taxon>Metazoa</taxon>
        <taxon>Chordata</taxon>
        <taxon>Craniata</taxon>
        <taxon>Vertebrata</taxon>
        <taxon>Euteleostomi</taxon>
        <taxon>Actinopterygii</taxon>
        <taxon>Chondrostei</taxon>
        <taxon>Acipenseriformes</taxon>
        <taxon>Acipenseridae</taxon>
        <taxon>Acipenser</taxon>
    </lineage>
</organism>
<feature type="region of interest" description="Disordered" evidence="2">
    <location>
        <begin position="147"/>
        <end position="238"/>
    </location>
</feature>
<feature type="compositionally biased region" description="Basic residues" evidence="2">
    <location>
        <begin position="179"/>
        <end position="212"/>
    </location>
</feature>
<proteinExistence type="predicted"/>
<name>A0AAD8CR76_ACIOX</name>
<keyword evidence="1" id="KW-0175">Coiled coil</keyword>
<gene>
    <name evidence="3" type="ORF">AOXY_G26586</name>
</gene>
<evidence type="ECO:0000313" key="3">
    <source>
        <dbReference type="EMBL" id="KAK1155755.1"/>
    </source>
</evidence>
<dbReference type="AlphaFoldDB" id="A0AAD8CR76"/>
<evidence type="ECO:0000256" key="2">
    <source>
        <dbReference type="SAM" id="MobiDB-lite"/>
    </source>
</evidence>
<feature type="coiled-coil region" evidence="1">
    <location>
        <begin position="270"/>
        <end position="297"/>
    </location>
</feature>
<dbReference type="Proteomes" id="UP001230051">
    <property type="component" value="Unassembled WGS sequence"/>
</dbReference>
<keyword evidence="4" id="KW-1185">Reference proteome</keyword>